<feature type="domain" description="DinB-like" evidence="1">
    <location>
        <begin position="38"/>
        <end position="166"/>
    </location>
</feature>
<dbReference type="InterPro" id="IPR034660">
    <property type="entry name" value="DinB/YfiT-like"/>
</dbReference>
<proteinExistence type="predicted"/>
<protein>
    <recommendedName>
        <fullName evidence="1">DinB-like domain-containing protein</fullName>
    </recommendedName>
</protein>
<feature type="non-terminal residue" evidence="2">
    <location>
        <position position="1"/>
    </location>
</feature>
<dbReference type="Gene3D" id="1.20.120.450">
    <property type="entry name" value="dinb family like domain"/>
    <property type="match status" value="1"/>
</dbReference>
<accession>A0A381RNS1</accession>
<name>A0A381RNS1_9ZZZZ</name>
<dbReference type="EMBL" id="UINC01002073">
    <property type="protein sequence ID" value="SUZ92608.1"/>
    <property type="molecule type" value="Genomic_DNA"/>
</dbReference>
<organism evidence="2">
    <name type="scientific">marine metagenome</name>
    <dbReference type="NCBI Taxonomy" id="408172"/>
    <lineage>
        <taxon>unclassified sequences</taxon>
        <taxon>metagenomes</taxon>
        <taxon>ecological metagenomes</taxon>
    </lineage>
</organism>
<dbReference type="SUPFAM" id="SSF109854">
    <property type="entry name" value="DinB/YfiT-like putative metalloenzymes"/>
    <property type="match status" value="1"/>
</dbReference>
<dbReference type="Pfam" id="PF12867">
    <property type="entry name" value="DinB_2"/>
    <property type="match status" value="1"/>
</dbReference>
<dbReference type="AlphaFoldDB" id="A0A381RNS1"/>
<gene>
    <name evidence="2" type="ORF">METZ01_LOCUS45462</name>
</gene>
<dbReference type="InterPro" id="IPR024775">
    <property type="entry name" value="DinB-like"/>
</dbReference>
<sequence>VVRNGFLVSTVMAAMFYLASPAVAQVPSFQDSQVTDIETMKDKFIGLAQAFNESQYDWRPMEGVRSVRDVLGLIIAECHVFPTAWGHEAPAGAASGFGAELQRAGALQRSEIISELDSAFDHLIGVVRGMDNTERMADSNYFGRPMTITANIVVSMGDMHEHLGQLIAYARTNEVVPPWSR</sequence>
<evidence type="ECO:0000259" key="1">
    <source>
        <dbReference type="Pfam" id="PF12867"/>
    </source>
</evidence>
<evidence type="ECO:0000313" key="2">
    <source>
        <dbReference type="EMBL" id="SUZ92608.1"/>
    </source>
</evidence>
<reference evidence="2" key="1">
    <citation type="submission" date="2018-05" db="EMBL/GenBank/DDBJ databases">
        <authorList>
            <person name="Lanie J.A."/>
            <person name="Ng W.-L."/>
            <person name="Kazmierczak K.M."/>
            <person name="Andrzejewski T.M."/>
            <person name="Davidsen T.M."/>
            <person name="Wayne K.J."/>
            <person name="Tettelin H."/>
            <person name="Glass J.I."/>
            <person name="Rusch D."/>
            <person name="Podicherti R."/>
            <person name="Tsui H.-C.T."/>
            <person name="Winkler M.E."/>
        </authorList>
    </citation>
    <scope>NUCLEOTIDE SEQUENCE</scope>
</reference>